<name>C3ZDG7_BRAFL</name>
<accession>C3ZDG7</accession>
<dbReference type="EMBL" id="GG666612">
    <property type="protein sequence ID" value="EEN48773.1"/>
    <property type="molecule type" value="Genomic_DNA"/>
</dbReference>
<evidence type="ECO:0000313" key="2">
    <source>
        <dbReference type="EMBL" id="EEN48773.1"/>
    </source>
</evidence>
<evidence type="ECO:0000256" key="1">
    <source>
        <dbReference type="SAM" id="SignalP"/>
    </source>
</evidence>
<keyword evidence="1" id="KW-0732">Signal</keyword>
<feature type="chain" id="PRO_5002936248" description="Tachylectin 2 domain-containing protein" evidence="1">
    <location>
        <begin position="22"/>
        <end position="318"/>
    </location>
</feature>
<evidence type="ECO:0008006" key="3">
    <source>
        <dbReference type="Google" id="ProtNLM"/>
    </source>
</evidence>
<organism>
    <name type="scientific">Branchiostoma floridae</name>
    <name type="common">Florida lancelet</name>
    <name type="synonym">Amphioxus</name>
    <dbReference type="NCBI Taxonomy" id="7739"/>
    <lineage>
        <taxon>Eukaryota</taxon>
        <taxon>Metazoa</taxon>
        <taxon>Chordata</taxon>
        <taxon>Cephalochordata</taxon>
        <taxon>Leptocardii</taxon>
        <taxon>Amphioxiformes</taxon>
        <taxon>Branchiostomatidae</taxon>
        <taxon>Branchiostoma</taxon>
    </lineage>
</organism>
<dbReference type="SUPFAM" id="SSF89372">
    <property type="entry name" value="Fucose-specific lectin"/>
    <property type="match status" value="1"/>
</dbReference>
<dbReference type="AlphaFoldDB" id="C3ZDG7"/>
<dbReference type="Gene3D" id="2.120.10.70">
    <property type="entry name" value="Fucose-specific lectin"/>
    <property type="match status" value="1"/>
</dbReference>
<dbReference type="InParanoid" id="C3ZDG7"/>
<reference evidence="2" key="1">
    <citation type="journal article" date="2008" name="Nature">
        <title>The amphioxus genome and the evolution of the chordate karyotype.</title>
        <authorList>
            <consortium name="US DOE Joint Genome Institute (JGI-PGF)"/>
            <person name="Putnam N.H."/>
            <person name="Butts T."/>
            <person name="Ferrier D.E.K."/>
            <person name="Furlong R.F."/>
            <person name="Hellsten U."/>
            <person name="Kawashima T."/>
            <person name="Robinson-Rechavi M."/>
            <person name="Shoguchi E."/>
            <person name="Terry A."/>
            <person name="Yu J.-K."/>
            <person name="Benito-Gutierrez E.L."/>
            <person name="Dubchak I."/>
            <person name="Garcia-Fernandez J."/>
            <person name="Gibson-Brown J.J."/>
            <person name="Grigoriev I.V."/>
            <person name="Horton A.C."/>
            <person name="de Jong P.J."/>
            <person name="Jurka J."/>
            <person name="Kapitonov V.V."/>
            <person name="Kohara Y."/>
            <person name="Kuroki Y."/>
            <person name="Lindquist E."/>
            <person name="Lucas S."/>
            <person name="Osoegawa K."/>
            <person name="Pennacchio L.A."/>
            <person name="Salamov A.A."/>
            <person name="Satou Y."/>
            <person name="Sauka-Spengler T."/>
            <person name="Schmutz J."/>
            <person name="Shin-I T."/>
            <person name="Toyoda A."/>
            <person name="Bronner-Fraser M."/>
            <person name="Fujiyama A."/>
            <person name="Holland L.Z."/>
            <person name="Holland P.W.H."/>
            <person name="Satoh N."/>
            <person name="Rokhsar D.S."/>
        </authorList>
    </citation>
    <scope>NUCLEOTIDE SEQUENCE [LARGE SCALE GENOMIC DNA]</scope>
    <source>
        <strain evidence="2">S238N-H82</strain>
        <tissue evidence="2">Testes</tissue>
    </source>
</reference>
<gene>
    <name evidence="2" type="ORF">BRAFLDRAFT_65342</name>
</gene>
<feature type="signal peptide" evidence="1">
    <location>
        <begin position="1"/>
        <end position="21"/>
    </location>
</feature>
<protein>
    <recommendedName>
        <fullName evidence="3">Tachylectin 2 domain-containing protein</fullName>
    </recommendedName>
</protein>
<sequence length="318" mass="35774">MAGGLVRVVVLLCAVVAVTRAQTWHFHGKPSGTWIKTAMAPLTQYTGKKWFGVGSNGKLYERYQNNNGNWYWVDHGKPTNDFYNEGCSSVKKSGLKARTFVRHTNGRLYERFWEWGTGWTLRYHGRPFSATYVDTIKTTSYVATTSGYSNVFVVATNGNMYRRWTHQNGGSTWFNLGKPAGKVIRSIHATRFGHWWAITTDGSVCRYQGGWPCFSLANRRILDCSDPFYVGSGKRSMFCLTVSEVTVTVPEAGYGLYQLTVGWGSSTGTWVNRNLPSVLHTFVDRPNVAFTSSPNWPVIQTPKSVFVSSTNGVYELRF</sequence>
<proteinExistence type="predicted"/>